<dbReference type="VEuPathDB" id="FungiDB:CPAG_04130"/>
<accession>A0A0J6I8G5</accession>
<sequence length="116" mass="13417">MSAVPRKNVARWDGKYGKSMLSYTRVSSVGTKQKWKLPISRLQIDNYCFFPFPPCYFANNKVLLARASEQDRNWWLQGRIPTRSETRLGVHPLLPPGLSGYPCFSRRLQILEDPKS</sequence>
<reference evidence="1 2" key="1">
    <citation type="submission" date="2007-06" db="EMBL/GenBank/DDBJ databases">
        <title>The Genome Sequence of Coccidioides posadasii RMSCC_3488.</title>
        <authorList>
            <consortium name="Coccidioides Genome Resources Consortium"/>
            <consortium name="The Broad Institute Genome Sequencing Platform"/>
            <person name="Henn M.R."/>
            <person name="Sykes S."/>
            <person name="Young S."/>
            <person name="Jaffe D."/>
            <person name="Berlin A."/>
            <person name="Alvarez P."/>
            <person name="Butler J."/>
            <person name="Gnerre S."/>
            <person name="Grabherr M."/>
            <person name="Mauceli E."/>
            <person name="Brockman W."/>
            <person name="Kodira C."/>
            <person name="Alvarado L."/>
            <person name="Zeng Q."/>
            <person name="Crawford M."/>
            <person name="Antoine C."/>
            <person name="Devon K."/>
            <person name="Galgiani J."/>
            <person name="Orsborn K."/>
            <person name="Lewis M.L."/>
            <person name="Nusbaum C."/>
            <person name="Galagan J."/>
            <person name="Birren B."/>
        </authorList>
    </citation>
    <scope>NUCLEOTIDE SEQUENCE [LARGE SCALE GENOMIC DNA]</scope>
    <source>
        <strain evidence="1 2">RMSCC 3488</strain>
    </source>
</reference>
<evidence type="ECO:0000313" key="2">
    <source>
        <dbReference type="Proteomes" id="UP000054567"/>
    </source>
</evidence>
<organism evidence="1 2">
    <name type="scientific">Coccidioides posadasii RMSCC 3488</name>
    <dbReference type="NCBI Taxonomy" id="454284"/>
    <lineage>
        <taxon>Eukaryota</taxon>
        <taxon>Fungi</taxon>
        <taxon>Dikarya</taxon>
        <taxon>Ascomycota</taxon>
        <taxon>Pezizomycotina</taxon>
        <taxon>Eurotiomycetes</taxon>
        <taxon>Eurotiomycetidae</taxon>
        <taxon>Onygenales</taxon>
        <taxon>Onygenaceae</taxon>
        <taxon>Coccidioides</taxon>
    </lineage>
</organism>
<name>A0A0J6I8G5_COCPO</name>
<evidence type="ECO:0000313" key="1">
    <source>
        <dbReference type="EMBL" id="KMM67797.1"/>
    </source>
</evidence>
<dbReference type="AlphaFoldDB" id="A0A0J6I8G5"/>
<protein>
    <submittedName>
        <fullName evidence="1">Uncharacterized protein</fullName>
    </submittedName>
</protein>
<dbReference type="EMBL" id="DS268110">
    <property type="protein sequence ID" value="KMM67797.1"/>
    <property type="molecule type" value="Genomic_DNA"/>
</dbReference>
<gene>
    <name evidence="1" type="ORF">CPAG_04130</name>
</gene>
<reference evidence="2" key="3">
    <citation type="journal article" date="2010" name="Genome Res.">
        <title>Population genomic sequencing of Coccidioides fungi reveals recent hybridization and transposon control.</title>
        <authorList>
            <person name="Neafsey D.E."/>
            <person name="Barker B.M."/>
            <person name="Sharpton T.J."/>
            <person name="Stajich J.E."/>
            <person name="Park D.J."/>
            <person name="Whiston E."/>
            <person name="Hung C.-Y."/>
            <person name="McMahan C."/>
            <person name="White J."/>
            <person name="Sykes S."/>
            <person name="Heiman D."/>
            <person name="Young S."/>
            <person name="Zeng Q."/>
            <person name="Abouelleil A."/>
            <person name="Aftuck L."/>
            <person name="Bessette D."/>
            <person name="Brown A."/>
            <person name="FitzGerald M."/>
            <person name="Lui A."/>
            <person name="Macdonald J.P."/>
            <person name="Priest M."/>
            <person name="Orbach M.J."/>
            <person name="Galgiani J.N."/>
            <person name="Kirkland T.N."/>
            <person name="Cole G.T."/>
            <person name="Birren B.W."/>
            <person name="Henn M.R."/>
            <person name="Taylor J.W."/>
            <person name="Rounsley S.D."/>
        </authorList>
    </citation>
    <scope>NUCLEOTIDE SEQUENCE [LARGE SCALE GENOMIC DNA]</scope>
    <source>
        <strain evidence="2">RMSCC 3488</strain>
    </source>
</reference>
<reference evidence="2" key="2">
    <citation type="journal article" date="2009" name="Genome Res.">
        <title>Comparative genomic analyses of the human fungal pathogens Coccidioides and their relatives.</title>
        <authorList>
            <person name="Sharpton T.J."/>
            <person name="Stajich J.E."/>
            <person name="Rounsley S.D."/>
            <person name="Gardner M.J."/>
            <person name="Wortman J.R."/>
            <person name="Jordar V.S."/>
            <person name="Maiti R."/>
            <person name="Kodira C.D."/>
            <person name="Neafsey D.E."/>
            <person name="Zeng Q."/>
            <person name="Hung C.-Y."/>
            <person name="McMahan C."/>
            <person name="Muszewska A."/>
            <person name="Grynberg M."/>
            <person name="Mandel M.A."/>
            <person name="Kellner E.M."/>
            <person name="Barker B.M."/>
            <person name="Galgiani J.N."/>
            <person name="Orbach M.J."/>
            <person name="Kirkland T.N."/>
            <person name="Cole G.T."/>
            <person name="Henn M.R."/>
            <person name="Birren B.W."/>
            <person name="Taylor J.W."/>
        </authorList>
    </citation>
    <scope>NUCLEOTIDE SEQUENCE [LARGE SCALE GENOMIC DNA]</scope>
    <source>
        <strain evidence="2">RMSCC 3488</strain>
    </source>
</reference>
<proteinExistence type="predicted"/>
<dbReference type="Proteomes" id="UP000054567">
    <property type="component" value="Unassembled WGS sequence"/>
</dbReference>